<dbReference type="EC" id="2.4.1.-" evidence="10"/>
<evidence type="ECO:0000256" key="9">
    <source>
        <dbReference type="ARBA" id="ARBA00023136"/>
    </source>
</evidence>
<feature type="transmembrane region" description="Helical" evidence="10">
    <location>
        <begin position="24"/>
        <end position="46"/>
    </location>
</feature>
<dbReference type="InterPro" id="IPR002659">
    <property type="entry name" value="Glyco_trans_31"/>
</dbReference>
<evidence type="ECO:0000256" key="3">
    <source>
        <dbReference type="ARBA" id="ARBA00022676"/>
    </source>
</evidence>
<comment type="similarity">
    <text evidence="2 10">Belongs to the glycosyltransferase 31 family.</text>
</comment>
<evidence type="ECO:0000256" key="1">
    <source>
        <dbReference type="ARBA" id="ARBA00004323"/>
    </source>
</evidence>
<dbReference type="PANTHER" id="PTHR11214:SF349">
    <property type="entry name" value="BETA-1,3-GALACTOSYLTRANSFERASE BRN"/>
    <property type="match status" value="1"/>
</dbReference>
<keyword evidence="8 10" id="KW-0333">Golgi apparatus</keyword>
<comment type="subcellular location">
    <subcellularLocation>
        <location evidence="1 10">Golgi apparatus membrane</location>
        <topology evidence="1 10">Single-pass type II membrane protein</topology>
    </subcellularLocation>
</comment>
<evidence type="ECO:0000256" key="10">
    <source>
        <dbReference type="RuleBase" id="RU363063"/>
    </source>
</evidence>
<sequence>MRLNYISYLLSYVNCRLRSRKCKFLCIIMLIISCLSAIWLLTTLYMQEDLLHYPPNINLYQIYEKEKLQIHSSLPPLWKIIFPLSSNYTEQCLIKHYKCNGNNNDSNNDSSLFQSSKCQAIDILLIIRSHVNNFNQRDAIRKTWGNQECYKNFGVSIRILFILGKQDDNNDNILNYSIPNENTHYDNSMSNVGVLQKLYYEHLIHHDIIQFDFIDNGSNLLNKWIGSIDFIVKYCMITEKSFTLLLDDDSFLHPINLIQLLRRITLTQYRIYASGHVERISYPVRIPFLSKYISSSNYPFNIYPPYINSGTIILSMPVVQLLRVGFNHVTNMPYDDILLGIILLKFGISPIHLKNIYTEHSLDKQTLKQLQFISNHGYNDPSMIHSLWSTLNMNYACKINK</sequence>
<dbReference type="AlphaFoldDB" id="A0A3Q0KCK1"/>
<evidence type="ECO:0000313" key="12">
    <source>
        <dbReference type="WBParaSite" id="Smp_014260.1"/>
    </source>
</evidence>
<dbReference type="PANTHER" id="PTHR11214">
    <property type="entry name" value="BETA-1,3-N-ACETYLGLUCOSAMINYLTRANSFERASE"/>
    <property type="match status" value="1"/>
</dbReference>
<keyword evidence="9 10" id="KW-0472">Membrane</keyword>
<evidence type="ECO:0000256" key="8">
    <source>
        <dbReference type="ARBA" id="ARBA00023034"/>
    </source>
</evidence>
<evidence type="ECO:0000256" key="6">
    <source>
        <dbReference type="ARBA" id="ARBA00022968"/>
    </source>
</evidence>
<protein>
    <recommendedName>
        <fullName evidence="10">Hexosyltransferase</fullName>
        <ecNumber evidence="10">2.4.1.-</ecNumber>
    </recommendedName>
</protein>
<keyword evidence="4" id="KW-0808">Transferase</keyword>
<proteinExistence type="inferred from homology"/>
<dbReference type="GO" id="GO:0006493">
    <property type="term" value="P:protein O-linked glycosylation"/>
    <property type="evidence" value="ECO:0007669"/>
    <property type="project" value="TreeGrafter"/>
</dbReference>
<dbReference type="WBParaSite" id="Smp_014260.1">
    <property type="protein sequence ID" value="Smp_014260.1"/>
    <property type="gene ID" value="Smp_014260"/>
</dbReference>
<organism evidence="11 12">
    <name type="scientific">Schistosoma mansoni</name>
    <name type="common">Blood fluke</name>
    <dbReference type="NCBI Taxonomy" id="6183"/>
    <lineage>
        <taxon>Eukaryota</taxon>
        <taxon>Metazoa</taxon>
        <taxon>Spiralia</taxon>
        <taxon>Lophotrochozoa</taxon>
        <taxon>Platyhelminthes</taxon>
        <taxon>Trematoda</taxon>
        <taxon>Digenea</taxon>
        <taxon>Strigeidida</taxon>
        <taxon>Schistosomatoidea</taxon>
        <taxon>Schistosomatidae</taxon>
        <taxon>Schistosoma</taxon>
    </lineage>
</organism>
<dbReference type="Gene3D" id="3.90.550.50">
    <property type="match status" value="1"/>
</dbReference>
<accession>A0A3Q0KCK1</accession>
<keyword evidence="3 10" id="KW-0328">Glycosyltransferase</keyword>
<evidence type="ECO:0000256" key="7">
    <source>
        <dbReference type="ARBA" id="ARBA00022989"/>
    </source>
</evidence>
<dbReference type="Pfam" id="PF01762">
    <property type="entry name" value="Galactosyl_T"/>
    <property type="match status" value="2"/>
</dbReference>
<keyword evidence="7 10" id="KW-1133">Transmembrane helix</keyword>
<reference evidence="11" key="1">
    <citation type="journal article" date="2012" name="PLoS Negl. Trop. Dis.">
        <title>A systematically improved high quality genome and transcriptome of the human blood fluke Schistosoma mansoni.</title>
        <authorList>
            <person name="Protasio A.V."/>
            <person name="Tsai I.J."/>
            <person name="Babbage A."/>
            <person name="Nichol S."/>
            <person name="Hunt M."/>
            <person name="Aslett M.A."/>
            <person name="De Silva N."/>
            <person name="Velarde G.S."/>
            <person name="Anderson T.J."/>
            <person name="Clark R.C."/>
            <person name="Davidson C."/>
            <person name="Dillon G.P."/>
            <person name="Holroyd N.E."/>
            <person name="LoVerde P.T."/>
            <person name="Lloyd C."/>
            <person name="McQuillan J."/>
            <person name="Oliveira G."/>
            <person name="Otto T.D."/>
            <person name="Parker-Manuel S.J."/>
            <person name="Quail M.A."/>
            <person name="Wilson R.A."/>
            <person name="Zerlotini A."/>
            <person name="Dunne D.W."/>
            <person name="Berriman M."/>
        </authorList>
    </citation>
    <scope>NUCLEOTIDE SEQUENCE [LARGE SCALE GENOMIC DNA]</scope>
    <source>
        <strain evidence="11">Puerto Rican</strain>
    </source>
</reference>
<dbReference type="Proteomes" id="UP000008854">
    <property type="component" value="Unassembled WGS sequence"/>
</dbReference>
<dbReference type="GO" id="GO:0016758">
    <property type="term" value="F:hexosyltransferase activity"/>
    <property type="evidence" value="ECO:0007669"/>
    <property type="project" value="InterPro"/>
</dbReference>
<evidence type="ECO:0000256" key="2">
    <source>
        <dbReference type="ARBA" id="ARBA00008661"/>
    </source>
</evidence>
<dbReference type="ExpressionAtlas" id="A0A3Q0KCK1">
    <property type="expression patterns" value="baseline"/>
</dbReference>
<keyword evidence="5 10" id="KW-0812">Transmembrane</keyword>
<dbReference type="PROSITE" id="PS51257">
    <property type="entry name" value="PROKAR_LIPOPROTEIN"/>
    <property type="match status" value="1"/>
</dbReference>
<reference evidence="12" key="2">
    <citation type="submission" date="2018-12" db="UniProtKB">
        <authorList>
            <consortium name="WormBaseParasite"/>
        </authorList>
    </citation>
    <scope>IDENTIFICATION</scope>
    <source>
        <strain evidence="12">Puerto Rican</strain>
    </source>
</reference>
<keyword evidence="11" id="KW-1185">Reference proteome</keyword>
<dbReference type="GO" id="GO:0000139">
    <property type="term" value="C:Golgi membrane"/>
    <property type="evidence" value="ECO:0007669"/>
    <property type="project" value="UniProtKB-SubCell"/>
</dbReference>
<name>A0A3Q0KCK1_SCHMA</name>
<evidence type="ECO:0000256" key="4">
    <source>
        <dbReference type="ARBA" id="ARBA00022679"/>
    </source>
</evidence>
<evidence type="ECO:0000313" key="11">
    <source>
        <dbReference type="Proteomes" id="UP000008854"/>
    </source>
</evidence>
<keyword evidence="6 10" id="KW-0735">Signal-anchor</keyword>
<dbReference type="GO" id="GO:0008194">
    <property type="term" value="F:UDP-glycosyltransferase activity"/>
    <property type="evidence" value="ECO:0007669"/>
    <property type="project" value="TreeGrafter"/>
</dbReference>
<evidence type="ECO:0000256" key="5">
    <source>
        <dbReference type="ARBA" id="ARBA00022692"/>
    </source>
</evidence>
<dbReference type="InParanoid" id="A0A3Q0KCK1"/>